<dbReference type="Pfam" id="PF08240">
    <property type="entry name" value="ADH_N"/>
    <property type="match status" value="1"/>
</dbReference>
<sequence>MKAILIEQEVTKGQILNHHAEVRNLPEDVLDGAAAPAADAAVPAMTVDVLFSGVNYKDGLAVGGRPGVLRTSPIIPGIDLVGRVRESADPWFSPGDLVVLTGGGIGESLNGGLAERARVSSEYLILVPGGITARQAAAIGTAGFTAMLSVLTLEREGVTPADGPVVVTGAAGGVGSIAVAVLAKLGYEVTALSGRADSQGDYLRKLGAANVIDRSDMDQPGPPLQKRRWGGGLDTVGSTVLANVLAQTRDGGAVTTCGLTAGSDLPATVMPFILRGVTVAGVSSVYTSRSIREIVWNRLATDLDLSLLDSMTTEIGLDDVPQRAAEILDGLVRGRTVVAIGR</sequence>
<dbReference type="OrthoDB" id="9782155at2"/>
<name>A0A2V1KEL9_9ACTO</name>
<dbReference type="Gene3D" id="3.40.50.720">
    <property type="entry name" value="NAD(P)-binding Rossmann-like Domain"/>
    <property type="match status" value="1"/>
</dbReference>
<feature type="domain" description="Alcohol dehydrogenase-like C-terminal" evidence="1">
    <location>
        <begin position="173"/>
        <end position="296"/>
    </location>
</feature>
<dbReference type="Pfam" id="PF00107">
    <property type="entry name" value="ADH_zinc_N"/>
    <property type="match status" value="1"/>
</dbReference>
<feature type="domain" description="Alcohol dehydrogenase-like N-terminal" evidence="2">
    <location>
        <begin position="45"/>
        <end position="128"/>
    </location>
</feature>
<dbReference type="EMBL" id="QETB01000001">
    <property type="protein sequence ID" value="PWF27344.1"/>
    <property type="molecule type" value="Genomic_DNA"/>
</dbReference>
<dbReference type="InterPro" id="IPR014188">
    <property type="entry name" value="Acrylyl-CoA_reductase_AcuI"/>
</dbReference>
<dbReference type="PANTHER" id="PTHR43677:SF1">
    <property type="entry name" value="ACRYLYL-COA REDUCTASE ACUI-RELATED"/>
    <property type="match status" value="1"/>
</dbReference>
<dbReference type="NCBIfam" id="TIGR02823">
    <property type="entry name" value="oxido_YhdH"/>
    <property type="match status" value="1"/>
</dbReference>
<proteinExistence type="predicted"/>
<keyword evidence="4" id="KW-1185">Reference proteome</keyword>
<evidence type="ECO:0000259" key="2">
    <source>
        <dbReference type="Pfam" id="PF08240"/>
    </source>
</evidence>
<organism evidence="3 4">
    <name type="scientific">Ancrocorticia populi</name>
    <dbReference type="NCBI Taxonomy" id="2175228"/>
    <lineage>
        <taxon>Bacteria</taxon>
        <taxon>Bacillati</taxon>
        <taxon>Actinomycetota</taxon>
        <taxon>Actinomycetes</taxon>
        <taxon>Actinomycetales</taxon>
        <taxon>Actinomycetaceae</taxon>
        <taxon>Ancrocorticia</taxon>
    </lineage>
</organism>
<dbReference type="CDD" id="cd08288">
    <property type="entry name" value="MDR_yhdh"/>
    <property type="match status" value="1"/>
</dbReference>
<dbReference type="InterPro" id="IPR011032">
    <property type="entry name" value="GroES-like_sf"/>
</dbReference>
<dbReference type="SUPFAM" id="SSF50129">
    <property type="entry name" value="GroES-like"/>
    <property type="match status" value="1"/>
</dbReference>
<dbReference type="Proteomes" id="UP000245283">
    <property type="component" value="Unassembled WGS sequence"/>
</dbReference>
<accession>A0A2V1KEL9</accession>
<gene>
    <name evidence="3" type="ORF">DD236_02865</name>
</gene>
<dbReference type="Gene3D" id="3.90.180.10">
    <property type="entry name" value="Medium-chain alcohol dehydrogenases, catalytic domain"/>
    <property type="match status" value="1"/>
</dbReference>
<evidence type="ECO:0000313" key="4">
    <source>
        <dbReference type="Proteomes" id="UP000245283"/>
    </source>
</evidence>
<dbReference type="InterPro" id="IPR013149">
    <property type="entry name" value="ADH-like_C"/>
</dbReference>
<dbReference type="AlphaFoldDB" id="A0A2V1KEL9"/>
<dbReference type="InterPro" id="IPR051397">
    <property type="entry name" value="Zn-ADH-like_protein"/>
</dbReference>
<dbReference type="PANTHER" id="PTHR43677">
    <property type="entry name" value="SHORT-CHAIN DEHYDROGENASE/REDUCTASE"/>
    <property type="match status" value="1"/>
</dbReference>
<dbReference type="SUPFAM" id="SSF51735">
    <property type="entry name" value="NAD(P)-binding Rossmann-fold domains"/>
    <property type="match status" value="1"/>
</dbReference>
<reference evidence="4" key="1">
    <citation type="submission" date="2018-05" db="EMBL/GenBank/DDBJ databases">
        <authorList>
            <person name="Li Y."/>
        </authorList>
    </citation>
    <scope>NUCLEOTIDE SEQUENCE [LARGE SCALE GENOMIC DNA]</scope>
    <source>
        <strain evidence="4">sk1b4</strain>
    </source>
</reference>
<dbReference type="GO" id="GO:0043957">
    <property type="term" value="F:acryloyl-CoA reductase (NADPH) activity"/>
    <property type="evidence" value="ECO:0007669"/>
    <property type="project" value="TreeGrafter"/>
</dbReference>
<dbReference type="InterPro" id="IPR036291">
    <property type="entry name" value="NAD(P)-bd_dom_sf"/>
</dbReference>
<comment type="caution">
    <text evidence="3">The sequence shown here is derived from an EMBL/GenBank/DDBJ whole genome shotgun (WGS) entry which is preliminary data.</text>
</comment>
<protein>
    <submittedName>
        <fullName evidence="3">Oxidoreductase</fullName>
    </submittedName>
</protein>
<dbReference type="InterPro" id="IPR013154">
    <property type="entry name" value="ADH-like_N"/>
</dbReference>
<dbReference type="RefSeq" id="WP_109092844.1">
    <property type="nucleotide sequence ID" value="NZ_CAMELQ010000024.1"/>
</dbReference>
<evidence type="ECO:0000313" key="3">
    <source>
        <dbReference type="EMBL" id="PWF27344.1"/>
    </source>
</evidence>
<evidence type="ECO:0000259" key="1">
    <source>
        <dbReference type="Pfam" id="PF00107"/>
    </source>
</evidence>